<feature type="transmembrane region" description="Helical" evidence="1">
    <location>
        <begin position="186"/>
        <end position="212"/>
    </location>
</feature>
<dbReference type="GO" id="GO:0016020">
    <property type="term" value="C:membrane"/>
    <property type="evidence" value="ECO:0007669"/>
    <property type="project" value="UniProtKB-UniRule"/>
</dbReference>
<feature type="transmembrane region" description="Helical" evidence="1">
    <location>
        <begin position="156"/>
        <end position="174"/>
    </location>
</feature>
<dbReference type="AlphaFoldDB" id="A0A964DZU5"/>
<keyword evidence="1" id="KW-0812">Transmembrane</keyword>
<feature type="transmembrane region" description="Helical" evidence="1">
    <location>
        <begin position="123"/>
        <end position="144"/>
    </location>
</feature>
<dbReference type="PROSITE" id="PS50924">
    <property type="entry name" value="MHYT"/>
    <property type="match status" value="1"/>
</dbReference>
<keyword evidence="1" id="KW-1133">Transmembrane helix</keyword>
<dbReference type="Proteomes" id="UP000708298">
    <property type="component" value="Unassembled WGS sequence"/>
</dbReference>
<sequence>MSLTFLGLCISTATGPHFVHDPGIVVLSYFVAVIGSYAALDMTERLNKASAPAVYLWLAGSALTLGGSMWSMHFIGILAVRATFPLNYDPVLTTISFAIAVLACAVGLELVRGAKLPNRLQYAGAGVTVGIGVAAMHYTGMAALQLPGTLSYQPGLFILSVVIGIGAATAAFWLSRNTRHNWQRAVAALVMAAAIAGMHYTGMAATVIHYGAETVGSASLERSPLTLAIAGVTIALLGLALVCNAADRGKAVAAQRETDILAASTREIVGRLCAAGEFRDDDTGHHVLRLARIASRLSELSGTDPAFSKLIMEAAPLHDIGKIGIPDSILLKADNLTEGERVRMRSHTDIGHTLLTGSGLPLLDFAAEIALTHHEKWDGSGYPRGLRGEAIPLAGRIVAIADVFDALLSPRAYKTAWSAVEVKALLARESGQHFDPELMTIFLAHFDEMLLVRGVTRTDGGFGDVPLVIENLRTASA</sequence>
<dbReference type="PROSITE" id="PS51832">
    <property type="entry name" value="HD_GYP"/>
    <property type="match status" value="1"/>
</dbReference>
<organism evidence="4 5">
    <name type="scientific">Acidisoma silvae</name>
    <dbReference type="NCBI Taxonomy" id="2802396"/>
    <lineage>
        <taxon>Bacteria</taxon>
        <taxon>Pseudomonadati</taxon>
        <taxon>Pseudomonadota</taxon>
        <taxon>Alphaproteobacteria</taxon>
        <taxon>Acetobacterales</taxon>
        <taxon>Acidocellaceae</taxon>
        <taxon>Acidisoma</taxon>
    </lineage>
</organism>
<dbReference type="InterPro" id="IPR052020">
    <property type="entry name" value="Cyclic_di-GMP/3'3'-cGAMP_PDE"/>
</dbReference>
<reference evidence="4" key="2">
    <citation type="submission" date="2021-01" db="EMBL/GenBank/DDBJ databases">
        <authorList>
            <person name="Mieszkin S."/>
            <person name="Pouder E."/>
            <person name="Alain K."/>
        </authorList>
    </citation>
    <scope>NUCLEOTIDE SEQUENCE</scope>
    <source>
        <strain evidence="4">HW T2.11</strain>
    </source>
</reference>
<dbReference type="Gene3D" id="1.10.3210.10">
    <property type="entry name" value="Hypothetical protein af1432"/>
    <property type="match status" value="1"/>
</dbReference>
<feature type="transmembrane region" description="Helical" evidence="1">
    <location>
        <begin position="24"/>
        <end position="42"/>
    </location>
</feature>
<evidence type="ECO:0000259" key="2">
    <source>
        <dbReference type="PROSITE" id="PS50924"/>
    </source>
</evidence>
<comment type="caution">
    <text evidence="4">The sequence shown here is derived from an EMBL/GenBank/DDBJ whole genome shotgun (WGS) entry which is preliminary data.</text>
</comment>
<gene>
    <name evidence="4" type="ORF">ASILVAE211_14825</name>
</gene>
<reference evidence="4" key="1">
    <citation type="journal article" date="2021" name="Microorganisms">
        <title>Acidisoma silvae sp. nov. and Acidisomacellulosilytica sp. nov., Two Acidophilic Bacteria Isolated from Decaying Wood, Hydrolyzing Cellulose and Producing Poly-3-hydroxybutyrate.</title>
        <authorList>
            <person name="Mieszkin S."/>
            <person name="Pouder E."/>
            <person name="Uroz S."/>
            <person name="Simon-Colin C."/>
            <person name="Alain K."/>
        </authorList>
    </citation>
    <scope>NUCLEOTIDE SEQUENCE</scope>
    <source>
        <strain evidence="4">HW T2.11</strain>
    </source>
</reference>
<dbReference type="RefSeq" id="WP_227322119.1">
    <property type="nucleotide sequence ID" value="NZ_JAESVB010000006.1"/>
</dbReference>
<dbReference type="CDD" id="cd00077">
    <property type="entry name" value="HDc"/>
    <property type="match status" value="1"/>
</dbReference>
<dbReference type="SUPFAM" id="SSF109604">
    <property type="entry name" value="HD-domain/PDEase-like"/>
    <property type="match status" value="1"/>
</dbReference>
<dbReference type="InterPro" id="IPR037522">
    <property type="entry name" value="HD_GYP_dom"/>
</dbReference>
<dbReference type="PANTHER" id="PTHR45228">
    <property type="entry name" value="CYCLIC DI-GMP PHOSPHODIESTERASE TM_0186-RELATED"/>
    <property type="match status" value="1"/>
</dbReference>
<keyword evidence="5" id="KW-1185">Reference proteome</keyword>
<feature type="domain" description="MHYT" evidence="2">
    <location>
        <begin position="20"/>
        <end position="209"/>
    </location>
</feature>
<dbReference type="Pfam" id="PF03707">
    <property type="entry name" value="MHYT"/>
    <property type="match status" value="2"/>
</dbReference>
<keyword evidence="1" id="KW-0472">Membrane</keyword>
<dbReference type="Pfam" id="PF13487">
    <property type="entry name" value="HD_5"/>
    <property type="match status" value="1"/>
</dbReference>
<name>A0A964DZU5_9PROT</name>
<evidence type="ECO:0000313" key="5">
    <source>
        <dbReference type="Proteomes" id="UP000708298"/>
    </source>
</evidence>
<feature type="transmembrane region" description="Helical" evidence="1">
    <location>
        <begin position="54"/>
        <end position="79"/>
    </location>
</feature>
<proteinExistence type="predicted"/>
<dbReference type="InterPro" id="IPR003607">
    <property type="entry name" value="HD/PDEase_dom"/>
</dbReference>
<evidence type="ECO:0000313" key="4">
    <source>
        <dbReference type="EMBL" id="MCB8876464.1"/>
    </source>
</evidence>
<feature type="domain" description="HD-GYP" evidence="3">
    <location>
        <begin position="261"/>
        <end position="458"/>
    </location>
</feature>
<dbReference type="InterPro" id="IPR005330">
    <property type="entry name" value="MHYT_dom"/>
</dbReference>
<evidence type="ECO:0000256" key="1">
    <source>
        <dbReference type="PROSITE-ProRule" id="PRU00244"/>
    </source>
</evidence>
<accession>A0A964DZU5</accession>
<feature type="transmembrane region" description="Helical" evidence="1">
    <location>
        <begin position="91"/>
        <end position="111"/>
    </location>
</feature>
<dbReference type="PANTHER" id="PTHR45228:SF5">
    <property type="entry name" value="CYCLIC DI-GMP PHOSPHODIESTERASE VC_1348-RELATED"/>
    <property type="match status" value="1"/>
</dbReference>
<dbReference type="SMART" id="SM00471">
    <property type="entry name" value="HDc"/>
    <property type="match status" value="1"/>
</dbReference>
<dbReference type="EMBL" id="JAESVB010000006">
    <property type="protein sequence ID" value="MCB8876464.1"/>
    <property type="molecule type" value="Genomic_DNA"/>
</dbReference>
<evidence type="ECO:0000259" key="3">
    <source>
        <dbReference type="PROSITE" id="PS51832"/>
    </source>
</evidence>
<feature type="transmembrane region" description="Helical" evidence="1">
    <location>
        <begin position="224"/>
        <end position="246"/>
    </location>
</feature>
<dbReference type="GO" id="GO:0008081">
    <property type="term" value="F:phosphoric diester hydrolase activity"/>
    <property type="evidence" value="ECO:0007669"/>
    <property type="project" value="UniProtKB-ARBA"/>
</dbReference>
<protein>
    <submittedName>
        <fullName evidence="4">HD domain-containing protein</fullName>
    </submittedName>
</protein>